<comment type="caution">
    <text evidence="2">The sequence shown here is derived from an EMBL/GenBank/DDBJ whole genome shotgun (WGS) entry which is preliminary data.</text>
</comment>
<protein>
    <submittedName>
        <fullName evidence="2">Uncharacterized protein</fullName>
    </submittedName>
</protein>
<accession>A0A645H3G8</accession>
<feature type="compositionally biased region" description="Basic and acidic residues" evidence="1">
    <location>
        <begin position="16"/>
        <end position="26"/>
    </location>
</feature>
<proteinExistence type="predicted"/>
<dbReference type="AlphaFoldDB" id="A0A645H3G8"/>
<feature type="region of interest" description="Disordered" evidence="1">
    <location>
        <begin position="16"/>
        <end position="38"/>
    </location>
</feature>
<gene>
    <name evidence="2" type="ORF">SDC9_181070</name>
</gene>
<dbReference type="EMBL" id="VSSQ01086150">
    <property type="protein sequence ID" value="MPN33581.1"/>
    <property type="molecule type" value="Genomic_DNA"/>
</dbReference>
<feature type="compositionally biased region" description="Basic and acidic residues" evidence="1">
    <location>
        <begin position="98"/>
        <end position="113"/>
    </location>
</feature>
<evidence type="ECO:0000256" key="1">
    <source>
        <dbReference type="SAM" id="MobiDB-lite"/>
    </source>
</evidence>
<organism evidence="2">
    <name type="scientific">bioreactor metagenome</name>
    <dbReference type="NCBI Taxonomy" id="1076179"/>
    <lineage>
        <taxon>unclassified sequences</taxon>
        <taxon>metagenomes</taxon>
        <taxon>ecological metagenomes</taxon>
    </lineage>
</organism>
<reference evidence="2" key="1">
    <citation type="submission" date="2019-08" db="EMBL/GenBank/DDBJ databases">
        <authorList>
            <person name="Kucharzyk K."/>
            <person name="Murdoch R.W."/>
            <person name="Higgins S."/>
            <person name="Loffler F."/>
        </authorList>
    </citation>
    <scope>NUCLEOTIDE SEQUENCE</scope>
</reference>
<evidence type="ECO:0000313" key="2">
    <source>
        <dbReference type="EMBL" id="MPN33581.1"/>
    </source>
</evidence>
<name>A0A645H3G8_9ZZZZ</name>
<sequence>MGHDVRAEVERAAEVRRREGVVDDQRQPGFVGDPGEPFDVKHDKRRIRQRFGEDGPGVRTDRLAYRVGIVVRLDEGEFDPEFGKGVGEQGNRPAVQAGHRDDVISRPGDVQDRQHRRGLSGADRDRGYAVFERRHFFLEGVHGRIRQPGVEKSLGFQVEQIGHALGVVVFVSRALVERQGARFSVFRLVAGLDRLGFDAPVFAHDACPVPYSVMMMIF</sequence>
<feature type="region of interest" description="Disordered" evidence="1">
    <location>
        <begin position="81"/>
        <end position="120"/>
    </location>
</feature>